<dbReference type="Gene3D" id="3.30.160.60">
    <property type="entry name" value="Classic Zinc Finger"/>
    <property type="match status" value="4"/>
</dbReference>
<keyword evidence="6" id="KW-0862">Zinc</keyword>
<keyword evidence="5 11" id="KW-0863">Zinc-finger</keyword>
<feature type="region of interest" description="Disordered" evidence="12">
    <location>
        <begin position="126"/>
        <end position="149"/>
    </location>
</feature>
<evidence type="ECO:0000313" key="14">
    <source>
        <dbReference type="Ensembl" id="ENSLLTP00000013991.1"/>
    </source>
</evidence>
<evidence type="ECO:0000256" key="1">
    <source>
        <dbReference type="ARBA" id="ARBA00004123"/>
    </source>
</evidence>
<dbReference type="InterPro" id="IPR013087">
    <property type="entry name" value="Znf_C2H2_type"/>
</dbReference>
<proteinExistence type="inferred from homology"/>
<keyword evidence="4" id="KW-0677">Repeat</keyword>
<evidence type="ECO:0000256" key="10">
    <source>
        <dbReference type="ARBA" id="ARBA00023242"/>
    </source>
</evidence>
<evidence type="ECO:0000256" key="2">
    <source>
        <dbReference type="ARBA" id="ARBA00006991"/>
    </source>
</evidence>
<feature type="domain" description="C2H2-type" evidence="13">
    <location>
        <begin position="182"/>
        <end position="209"/>
    </location>
</feature>
<dbReference type="PROSITE" id="PS50157">
    <property type="entry name" value="ZINC_FINGER_C2H2_2"/>
    <property type="match status" value="3"/>
</dbReference>
<dbReference type="FunFam" id="3.30.160.60:FF:002090">
    <property type="entry name" value="Zinc finger protein 473"/>
    <property type="match status" value="1"/>
</dbReference>
<feature type="domain" description="C2H2-type" evidence="13">
    <location>
        <begin position="210"/>
        <end position="237"/>
    </location>
</feature>
<dbReference type="PROSITE" id="PS00028">
    <property type="entry name" value="ZINC_FINGER_C2H2_1"/>
    <property type="match status" value="3"/>
</dbReference>
<organism evidence="14 15">
    <name type="scientific">Laticauda laticaudata</name>
    <name type="common">Blue-ringed sea krait</name>
    <name type="synonym">Blue-lipped sea krait</name>
    <dbReference type="NCBI Taxonomy" id="8630"/>
    <lineage>
        <taxon>Eukaryota</taxon>
        <taxon>Metazoa</taxon>
        <taxon>Chordata</taxon>
        <taxon>Craniata</taxon>
        <taxon>Vertebrata</taxon>
        <taxon>Euteleostomi</taxon>
        <taxon>Lepidosauria</taxon>
        <taxon>Squamata</taxon>
        <taxon>Bifurcata</taxon>
        <taxon>Unidentata</taxon>
        <taxon>Episquamata</taxon>
        <taxon>Toxicofera</taxon>
        <taxon>Serpentes</taxon>
        <taxon>Colubroidea</taxon>
        <taxon>Elapidae</taxon>
        <taxon>Laticaudinae</taxon>
        <taxon>Laticauda</taxon>
    </lineage>
</organism>
<evidence type="ECO:0000256" key="7">
    <source>
        <dbReference type="ARBA" id="ARBA00023015"/>
    </source>
</evidence>
<dbReference type="FunFam" id="3.30.160.60:FF:000100">
    <property type="entry name" value="Zinc finger 45-like"/>
    <property type="match status" value="1"/>
</dbReference>
<dbReference type="GeneTree" id="ENSGT01150000286953"/>
<accession>A0A8C5S863</accession>
<evidence type="ECO:0000256" key="4">
    <source>
        <dbReference type="ARBA" id="ARBA00022737"/>
    </source>
</evidence>
<dbReference type="SUPFAM" id="SSF57667">
    <property type="entry name" value="beta-beta-alpha zinc fingers"/>
    <property type="match status" value="2"/>
</dbReference>
<keyword evidence="15" id="KW-1185">Reference proteome</keyword>
<dbReference type="InterPro" id="IPR036236">
    <property type="entry name" value="Znf_C2H2_sf"/>
</dbReference>
<keyword evidence="8" id="KW-0238">DNA-binding</keyword>
<dbReference type="FunFam" id="3.30.160.60:FF:000483">
    <property type="entry name" value="Zinc finger protein 423"/>
    <property type="match status" value="1"/>
</dbReference>
<dbReference type="AlphaFoldDB" id="A0A8C5S863"/>
<evidence type="ECO:0000259" key="13">
    <source>
        <dbReference type="PROSITE" id="PS50157"/>
    </source>
</evidence>
<evidence type="ECO:0000256" key="11">
    <source>
        <dbReference type="PROSITE-ProRule" id="PRU00042"/>
    </source>
</evidence>
<keyword evidence="3" id="KW-0479">Metal-binding</keyword>
<evidence type="ECO:0000256" key="9">
    <source>
        <dbReference type="ARBA" id="ARBA00023163"/>
    </source>
</evidence>
<reference evidence="14" key="1">
    <citation type="submission" date="2025-08" db="UniProtKB">
        <authorList>
            <consortium name="Ensembl"/>
        </authorList>
    </citation>
    <scope>IDENTIFICATION</scope>
</reference>
<dbReference type="Pfam" id="PF00096">
    <property type="entry name" value="zf-C2H2"/>
    <property type="match status" value="3"/>
</dbReference>
<keyword evidence="10" id="KW-0539">Nucleus</keyword>
<evidence type="ECO:0000256" key="5">
    <source>
        <dbReference type="ARBA" id="ARBA00022771"/>
    </source>
</evidence>
<keyword evidence="9" id="KW-0804">Transcription</keyword>
<dbReference type="SMART" id="SM00355">
    <property type="entry name" value="ZnF_C2H2"/>
    <property type="match status" value="3"/>
</dbReference>
<dbReference type="PANTHER" id="PTHR23235:SF152">
    <property type="entry name" value="SI:DKEY-210J14.3"/>
    <property type="match status" value="1"/>
</dbReference>
<keyword evidence="7" id="KW-0805">Transcription regulation</keyword>
<evidence type="ECO:0000313" key="15">
    <source>
        <dbReference type="Proteomes" id="UP000694406"/>
    </source>
</evidence>
<dbReference type="GO" id="GO:0000981">
    <property type="term" value="F:DNA-binding transcription factor activity, RNA polymerase II-specific"/>
    <property type="evidence" value="ECO:0007669"/>
    <property type="project" value="TreeGrafter"/>
</dbReference>
<name>A0A8C5S863_LATLA</name>
<dbReference type="GO" id="GO:0008270">
    <property type="term" value="F:zinc ion binding"/>
    <property type="evidence" value="ECO:0007669"/>
    <property type="project" value="UniProtKB-KW"/>
</dbReference>
<feature type="region of interest" description="Disordered" evidence="12">
    <location>
        <begin position="63"/>
        <end position="109"/>
    </location>
</feature>
<comment type="subcellular location">
    <subcellularLocation>
        <location evidence="1">Nucleus</location>
    </subcellularLocation>
</comment>
<evidence type="ECO:0000256" key="8">
    <source>
        <dbReference type="ARBA" id="ARBA00023125"/>
    </source>
</evidence>
<protein>
    <recommendedName>
        <fullName evidence="13">C2H2-type domain-containing protein</fullName>
    </recommendedName>
</protein>
<sequence>SFLQRGQLDFLGAFSLLIPQTASSLRITGVDNNLMLSTEARGAHITSRQGRVLRGEGAGLGGELAAWRPRRSQAGARQEEAEPPPAFPRQEDESRPRGAALPSPGAAGEMRLVRLRERRLPGGQCGEKDTCLEGGGSLGRPRQPRRIQEEGKRYQCPTCKKSFKINGCLENHLTTHSGEKPFKCSECEKSFKRSDHLQSHLKIHTGEKPYKCFECGMSFSHSSSLYRHQRIHSGEKPHKCLECGKSFSHSSCCEVVNQWPTSSAGRKAPSDAPRKSCEAEHLWAVGLLRANRWPENLPFAARFLSGEVAPLIYFHLKNPEGFGSSQSKDGSWVLQSAPVTPSGIPWQVQGPLEQGESMGWPGGCGVGTAS</sequence>
<feature type="domain" description="C2H2-type" evidence="13">
    <location>
        <begin position="154"/>
        <end position="181"/>
    </location>
</feature>
<reference evidence="14" key="2">
    <citation type="submission" date="2025-09" db="UniProtKB">
        <authorList>
            <consortium name="Ensembl"/>
        </authorList>
    </citation>
    <scope>IDENTIFICATION</scope>
</reference>
<dbReference type="Ensembl" id="ENSLLTT00000014536.1">
    <property type="protein sequence ID" value="ENSLLTP00000013991.1"/>
    <property type="gene ID" value="ENSLLTG00000010694.1"/>
</dbReference>
<dbReference type="PANTHER" id="PTHR23235">
    <property type="entry name" value="KRUEPPEL-LIKE TRANSCRIPTION FACTOR"/>
    <property type="match status" value="1"/>
</dbReference>
<dbReference type="FunFam" id="3.30.160.60:FF:000446">
    <property type="entry name" value="Zinc finger protein"/>
    <property type="match status" value="1"/>
</dbReference>
<evidence type="ECO:0000256" key="3">
    <source>
        <dbReference type="ARBA" id="ARBA00022723"/>
    </source>
</evidence>
<comment type="similarity">
    <text evidence="2">Belongs to the krueppel C2H2-type zinc-finger protein family.</text>
</comment>
<evidence type="ECO:0000256" key="6">
    <source>
        <dbReference type="ARBA" id="ARBA00022833"/>
    </source>
</evidence>
<dbReference type="GO" id="GO:0000978">
    <property type="term" value="F:RNA polymerase II cis-regulatory region sequence-specific DNA binding"/>
    <property type="evidence" value="ECO:0007669"/>
    <property type="project" value="TreeGrafter"/>
</dbReference>
<evidence type="ECO:0000256" key="12">
    <source>
        <dbReference type="SAM" id="MobiDB-lite"/>
    </source>
</evidence>
<dbReference type="Proteomes" id="UP000694406">
    <property type="component" value="Unplaced"/>
</dbReference>